<dbReference type="Proteomes" id="UP001294570">
    <property type="component" value="Unassembled WGS sequence"/>
</dbReference>
<dbReference type="InterPro" id="IPR047691">
    <property type="entry name" value="PelF-like"/>
</dbReference>
<dbReference type="Pfam" id="PF11997">
    <property type="entry name" value="DUF3492"/>
    <property type="match status" value="1"/>
</dbReference>
<dbReference type="PANTHER" id="PTHR12526:SF608">
    <property type="entry name" value="PELF"/>
    <property type="match status" value="1"/>
</dbReference>
<name>A0ABU5GUF3_9GAMM</name>
<feature type="domain" description="DUF3492" evidence="2">
    <location>
        <begin position="8"/>
        <end position="287"/>
    </location>
</feature>
<organism evidence="3 4">
    <name type="scientific">Denitrificimonas halotolerans</name>
    <dbReference type="NCBI Taxonomy" id="3098930"/>
    <lineage>
        <taxon>Bacteria</taxon>
        <taxon>Pseudomonadati</taxon>
        <taxon>Pseudomonadota</taxon>
        <taxon>Gammaproteobacteria</taxon>
        <taxon>Pseudomonadales</taxon>
        <taxon>Pseudomonadaceae</taxon>
        <taxon>Denitrificimonas</taxon>
    </lineage>
</organism>
<dbReference type="NCBIfam" id="NF038011">
    <property type="entry name" value="PelF"/>
    <property type="match status" value="1"/>
</dbReference>
<dbReference type="InterPro" id="IPR001296">
    <property type="entry name" value="Glyco_trans_1"/>
</dbReference>
<reference evidence="3 4" key="1">
    <citation type="submission" date="2023-12" db="EMBL/GenBank/DDBJ databases">
        <title>Denitrificimonas halotolerans sp. nov.,a novel species isolated from landfill leachate.</title>
        <authorList>
            <person name="Wang S."/>
        </authorList>
    </citation>
    <scope>NUCLEOTIDE SEQUENCE [LARGE SCALE GENOMIC DNA]</scope>
    <source>
        <strain evidence="3 4">JX-1</strain>
    </source>
</reference>
<evidence type="ECO:0000313" key="4">
    <source>
        <dbReference type="Proteomes" id="UP001294570"/>
    </source>
</evidence>
<dbReference type="EMBL" id="JAXIVU010000019">
    <property type="protein sequence ID" value="MDY7220142.1"/>
    <property type="molecule type" value="Genomic_DNA"/>
</dbReference>
<proteinExistence type="predicted"/>
<accession>A0ABU5GUF3</accession>
<sequence>MSAHKTSADICLLLEGTWPYVRGGVSSWINQMILGMPDVTFSVLFIGGARDAYPERQYEIPENVKHIDEIYLEDTWSLKNDLPQRVQEPNNTEAIAAFFNFLHAEQVPSLATGERVLESLLKGEVTRDLIMRTESSWQVLCADYEKNCSAPSFIDYFWTVRTMQAPLLALASMAHHLPRAKAVHAISTGYAGFMGCVLRKLWGCNFILSEHGIYTKERKIDLAQAQWIAESSDQTLRGGLAPSSSYMRALWIRFFERIGLLVYQAANPIVSLYNGNRLRQIEDGAAEQRTLIIPNGINLKAWEGIPEQRATGGKPVIGLIGRIVPIKDIKTFIRSVRSLVNSIPDVQAWIVGPEEEDPHYVSECRSLVKSLGLQAQVQFLGFQNIKEILPKMDVMVLTSISEAQPLVILEAWAAGTPVVATDVGACREMVCGISEEDRAIGPAGEVVAIADPLASARSISRILQDPVYWQTLQRNGLQRVNRFYSEALMLDRYRALYQHATEVQ</sequence>
<keyword evidence="4" id="KW-1185">Reference proteome</keyword>
<dbReference type="RefSeq" id="WP_321554226.1">
    <property type="nucleotide sequence ID" value="NZ_JAXIVU010000019.1"/>
</dbReference>
<dbReference type="SUPFAM" id="SSF53756">
    <property type="entry name" value="UDP-Glycosyltransferase/glycogen phosphorylase"/>
    <property type="match status" value="1"/>
</dbReference>
<comment type="caution">
    <text evidence="3">The sequence shown here is derived from an EMBL/GenBank/DDBJ whole genome shotgun (WGS) entry which is preliminary data.</text>
</comment>
<dbReference type="InterPro" id="IPR022622">
    <property type="entry name" value="DUF3492"/>
</dbReference>
<dbReference type="PANTHER" id="PTHR12526">
    <property type="entry name" value="GLYCOSYLTRANSFERASE"/>
    <property type="match status" value="1"/>
</dbReference>
<dbReference type="Pfam" id="PF00534">
    <property type="entry name" value="Glycos_transf_1"/>
    <property type="match status" value="1"/>
</dbReference>
<gene>
    <name evidence="3" type="primary">pelF</name>
    <name evidence="3" type="ORF">TOI97_11265</name>
</gene>
<dbReference type="CDD" id="cd03813">
    <property type="entry name" value="GT4-like"/>
    <property type="match status" value="1"/>
</dbReference>
<protein>
    <submittedName>
        <fullName evidence="3">GT4 family glycosyltransferase PelF</fullName>
    </submittedName>
</protein>
<evidence type="ECO:0000259" key="2">
    <source>
        <dbReference type="Pfam" id="PF11997"/>
    </source>
</evidence>
<feature type="domain" description="Glycosyl transferase family 1" evidence="1">
    <location>
        <begin position="308"/>
        <end position="473"/>
    </location>
</feature>
<dbReference type="Gene3D" id="3.40.50.2000">
    <property type="entry name" value="Glycogen Phosphorylase B"/>
    <property type="match status" value="2"/>
</dbReference>
<evidence type="ECO:0000313" key="3">
    <source>
        <dbReference type="EMBL" id="MDY7220142.1"/>
    </source>
</evidence>
<evidence type="ECO:0000259" key="1">
    <source>
        <dbReference type="Pfam" id="PF00534"/>
    </source>
</evidence>